<dbReference type="AlphaFoldDB" id="A0A6A6EQM7"/>
<keyword evidence="1" id="KW-0677">Repeat</keyword>
<keyword evidence="4" id="KW-1185">Reference proteome</keyword>
<protein>
    <recommendedName>
        <fullName evidence="2">Nephrocystin 3-like N-terminal domain-containing protein</fullName>
    </recommendedName>
</protein>
<evidence type="ECO:0000256" key="1">
    <source>
        <dbReference type="ARBA" id="ARBA00022737"/>
    </source>
</evidence>
<dbReference type="Gene3D" id="3.40.50.300">
    <property type="entry name" value="P-loop containing nucleotide triphosphate hydrolases"/>
    <property type="match status" value="1"/>
</dbReference>
<reference evidence="3" key="1">
    <citation type="journal article" date="2020" name="Stud. Mycol.">
        <title>101 Dothideomycetes genomes: a test case for predicting lifestyles and emergence of pathogens.</title>
        <authorList>
            <person name="Haridas S."/>
            <person name="Albert R."/>
            <person name="Binder M."/>
            <person name="Bloem J."/>
            <person name="Labutti K."/>
            <person name="Salamov A."/>
            <person name="Andreopoulos B."/>
            <person name="Baker S."/>
            <person name="Barry K."/>
            <person name="Bills G."/>
            <person name="Bluhm B."/>
            <person name="Cannon C."/>
            <person name="Castanera R."/>
            <person name="Culley D."/>
            <person name="Daum C."/>
            <person name="Ezra D."/>
            <person name="Gonzalez J."/>
            <person name="Henrissat B."/>
            <person name="Kuo A."/>
            <person name="Liang C."/>
            <person name="Lipzen A."/>
            <person name="Lutzoni F."/>
            <person name="Magnuson J."/>
            <person name="Mondo S."/>
            <person name="Nolan M."/>
            <person name="Ohm R."/>
            <person name="Pangilinan J."/>
            <person name="Park H.-J."/>
            <person name="Ramirez L."/>
            <person name="Alfaro M."/>
            <person name="Sun H."/>
            <person name="Tritt A."/>
            <person name="Yoshinaga Y."/>
            <person name="Zwiers L.-H."/>
            <person name="Turgeon B."/>
            <person name="Goodwin S."/>
            <person name="Spatafora J."/>
            <person name="Crous P."/>
            <person name="Grigoriev I."/>
        </authorList>
    </citation>
    <scope>NUCLEOTIDE SEQUENCE</scope>
    <source>
        <strain evidence="3">CBS 207.26</strain>
    </source>
</reference>
<dbReference type="PANTHER" id="PTHR10039">
    <property type="entry name" value="AMELOGENIN"/>
    <property type="match status" value="1"/>
</dbReference>
<dbReference type="OrthoDB" id="20872at2759"/>
<dbReference type="InterPro" id="IPR056884">
    <property type="entry name" value="NPHP3-like_N"/>
</dbReference>
<accession>A0A6A6EQM7</accession>
<proteinExistence type="predicted"/>
<dbReference type="Proteomes" id="UP000800200">
    <property type="component" value="Unassembled WGS sequence"/>
</dbReference>
<dbReference type="InterPro" id="IPR027417">
    <property type="entry name" value="P-loop_NTPase"/>
</dbReference>
<sequence>MTILDEFQRKIVISSGVGKVVHALAWKFNKAEVDRMLSRMERLKVLILISLEMDHFKLSKAVNNDIKDIKTIAEWISPTVFPAQQSDLIARREEGTGQWFLDSPEFADWLREPRSTLFCPSIPGTGKTMLAAITIEHLSQMQGSGNIGFTHMFCNYKFNVGNTSHFLAALLKQLVQIKMRT</sequence>
<dbReference type="PANTHER" id="PTHR10039:SF15">
    <property type="entry name" value="NACHT DOMAIN-CONTAINING PROTEIN"/>
    <property type="match status" value="1"/>
</dbReference>
<evidence type="ECO:0000313" key="3">
    <source>
        <dbReference type="EMBL" id="KAF2193581.1"/>
    </source>
</evidence>
<evidence type="ECO:0000259" key="2">
    <source>
        <dbReference type="Pfam" id="PF24883"/>
    </source>
</evidence>
<evidence type="ECO:0000313" key="4">
    <source>
        <dbReference type="Proteomes" id="UP000800200"/>
    </source>
</evidence>
<dbReference type="EMBL" id="ML994613">
    <property type="protein sequence ID" value="KAF2193581.1"/>
    <property type="molecule type" value="Genomic_DNA"/>
</dbReference>
<dbReference type="Pfam" id="PF24883">
    <property type="entry name" value="NPHP3_N"/>
    <property type="match status" value="1"/>
</dbReference>
<gene>
    <name evidence="3" type="ORF">K469DRAFT_691133</name>
</gene>
<organism evidence="3 4">
    <name type="scientific">Zopfia rhizophila CBS 207.26</name>
    <dbReference type="NCBI Taxonomy" id="1314779"/>
    <lineage>
        <taxon>Eukaryota</taxon>
        <taxon>Fungi</taxon>
        <taxon>Dikarya</taxon>
        <taxon>Ascomycota</taxon>
        <taxon>Pezizomycotina</taxon>
        <taxon>Dothideomycetes</taxon>
        <taxon>Dothideomycetes incertae sedis</taxon>
        <taxon>Zopfiaceae</taxon>
        <taxon>Zopfia</taxon>
    </lineage>
</organism>
<feature type="domain" description="Nephrocystin 3-like N-terminal" evidence="2">
    <location>
        <begin position="95"/>
        <end position="177"/>
    </location>
</feature>
<name>A0A6A6EQM7_9PEZI</name>